<reference evidence="1 2" key="1">
    <citation type="submission" date="2024-01" db="EMBL/GenBank/DDBJ databases">
        <title>The genomes of 5 underutilized Papilionoideae crops provide insights into root nodulation and disease resistance.</title>
        <authorList>
            <person name="Yuan L."/>
        </authorList>
    </citation>
    <scope>NUCLEOTIDE SEQUENCE [LARGE SCALE GENOMIC DNA]</scope>
    <source>
        <strain evidence="1">LY-2023</strain>
        <tissue evidence="1">Leaf</tissue>
    </source>
</reference>
<sequence>MKWWLARPMKGTFDMLSLHISKANDSHESSPFCLLENARTNLSSPPPPCIVTQFTRHHSPPPHTKRVS</sequence>
<organism evidence="1 2">
    <name type="scientific">Clitoria ternatea</name>
    <name type="common">Butterfly pea</name>
    <dbReference type="NCBI Taxonomy" id="43366"/>
    <lineage>
        <taxon>Eukaryota</taxon>
        <taxon>Viridiplantae</taxon>
        <taxon>Streptophyta</taxon>
        <taxon>Embryophyta</taxon>
        <taxon>Tracheophyta</taxon>
        <taxon>Spermatophyta</taxon>
        <taxon>Magnoliopsida</taxon>
        <taxon>eudicotyledons</taxon>
        <taxon>Gunneridae</taxon>
        <taxon>Pentapetalae</taxon>
        <taxon>rosids</taxon>
        <taxon>fabids</taxon>
        <taxon>Fabales</taxon>
        <taxon>Fabaceae</taxon>
        <taxon>Papilionoideae</taxon>
        <taxon>50 kb inversion clade</taxon>
        <taxon>NPAAA clade</taxon>
        <taxon>indigoferoid/millettioid clade</taxon>
        <taxon>Phaseoleae</taxon>
        <taxon>Clitoria</taxon>
    </lineage>
</organism>
<keyword evidence="2" id="KW-1185">Reference proteome</keyword>
<evidence type="ECO:0000313" key="2">
    <source>
        <dbReference type="Proteomes" id="UP001359559"/>
    </source>
</evidence>
<gene>
    <name evidence="1" type="ORF">RJT34_22133</name>
</gene>
<comment type="caution">
    <text evidence="1">The sequence shown here is derived from an EMBL/GenBank/DDBJ whole genome shotgun (WGS) entry which is preliminary data.</text>
</comment>
<dbReference type="AlphaFoldDB" id="A0AAN9IWK1"/>
<dbReference type="Proteomes" id="UP001359559">
    <property type="component" value="Unassembled WGS sequence"/>
</dbReference>
<name>A0AAN9IWK1_CLITE</name>
<evidence type="ECO:0000313" key="1">
    <source>
        <dbReference type="EMBL" id="KAK7286839.1"/>
    </source>
</evidence>
<protein>
    <submittedName>
        <fullName evidence="1">Uncharacterized protein</fullName>
    </submittedName>
</protein>
<proteinExistence type="predicted"/>
<dbReference type="EMBL" id="JAYKXN010000005">
    <property type="protein sequence ID" value="KAK7286839.1"/>
    <property type="molecule type" value="Genomic_DNA"/>
</dbReference>
<accession>A0AAN9IWK1</accession>